<protein>
    <submittedName>
        <fullName evidence="2">Uncharacterized protein</fullName>
    </submittedName>
</protein>
<organism evidence="2 3">
    <name type="scientific">Folsomia candida</name>
    <name type="common">Springtail</name>
    <dbReference type="NCBI Taxonomy" id="158441"/>
    <lineage>
        <taxon>Eukaryota</taxon>
        <taxon>Metazoa</taxon>
        <taxon>Ecdysozoa</taxon>
        <taxon>Arthropoda</taxon>
        <taxon>Hexapoda</taxon>
        <taxon>Collembola</taxon>
        <taxon>Entomobryomorpha</taxon>
        <taxon>Isotomoidea</taxon>
        <taxon>Isotomidae</taxon>
        <taxon>Proisotominae</taxon>
        <taxon>Folsomia</taxon>
    </lineage>
</organism>
<dbReference type="Proteomes" id="UP000198287">
    <property type="component" value="Unassembled WGS sequence"/>
</dbReference>
<evidence type="ECO:0000313" key="2">
    <source>
        <dbReference type="EMBL" id="OXA53697.1"/>
    </source>
</evidence>
<feature type="transmembrane region" description="Helical" evidence="1">
    <location>
        <begin position="180"/>
        <end position="200"/>
    </location>
</feature>
<name>A0A226E9I0_FOLCA</name>
<dbReference type="AlphaFoldDB" id="A0A226E9I0"/>
<keyword evidence="1" id="KW-1133">Transmembrane helix</keyword>
<dbReference type="EMBL" id="LNIX01000005">
    <property type="protein sequence ID" value="OXA53697.1"/>
    <property type="molecule type" value="Genomic_DNA"/>
</dbReference>
<feature type="transmembrane region" description="Helical" evidence="1">
    <location>
        <begin position="332"/>
        <end position="354"/>
    </location>
</feature>
<keyword evidence="1" id="KW-0472">Membrane</keyword>
<keyword evidence="3" id="KW-1185">Reference proteome</keyword>
<feature type="transmembrane region" description="Helical" evidence="1">
    <location>
        <begin position="267"/>
        <end position="290"/>
    </location>
</feature>
<evidence type="ECO:0000256" key="1">
    <source>
        <dbReference type="SAM" id="Phobius"/>
    </source>
</evidence>
<comment type="caution">
    <text evidence="2">The sequence shown here is derived from an EMBL/GenBank/DDBJ whole genome shotgun (WGS) entry which is preliminary data.</text>
</comment>
<sequence length="362" mass="41548">MVKDLILTDAINATRNSTKLFQTLELLQARTTLVRTKSDFVVGVNISEEWDVKLEDDVYKRVMDTFAVRNMDYELDELLAGVGVKIVPYVVRHTESPKLFLNQPVYITRGFMNSLMSQSFGQLAQSVKIFPSSKSQMYSTVFLPILKSHLIACRIHNCIPFVFDQKSERLTKSKRSLRNAQFQCCISILYSFAMFAYLLFGRLTRTEKFQGAVFFMLSLLASITRWTNIVDNDTIQVINTFLEFEKTAIIDSGRTFVISRTMKPMKFFILVVQFSLPVISILQMLLLIFIPCTPPFLMSMFPRCISSAVNLRRCNTRFVLHLVDVWILSHNVFSAAIPVLFVLCAGIVSFLTYFNTLKRFVS</sequence>
<proteinExistence type="predicted"/>
<reference evidence="2 3" key="1">
    <citation type="submission" date="2015-12" db="EMBL/GenBank/DDBJ databases">
        <title>The genome of Folsomia candida.</title>
        <authorList>
            <person name="Faddeeva A."/>
            <person name="Derks M.F."/>
            <person name="Anvar Y."/>
            <person name="Smit S."/>
            <person name="Van Straalen N."/>
            <person name="Roelofs D."/>
        </authorList>
    </citation>
    <scope>NUCLEOTIDE SEQUENCE [LARGE SCALE GENOMIC DNA]</scope>
    <source>
        <strain evidence="2 3">VU population</strain>
        <tissue evidence="2">Whole body</tissue>
    </source>
</reference>
<accession>A0A226E9I0</accession>
<gene>
    <name evidence="2" type="ORF">Fcan01_11324</name>
</gene>
<evidence type="ECO:0000313" key="3">
    <source>
        <dbReference type="Proteomes" id="UP000198287"/>
    </source>
</evidence>
<keyword evidence="1" id="KW-0812">Transmembrane</keyword>